<evidence type="ECO:0000256" key="2">
    <source>
        <dbReference type="ARBA" id="ARBA00022448"/>
    </source>
</evidence>
<keyword evidence="5 11" id="KW-0812">Transmembrane</keyword>
<dbReference type="RefSeq" id="WP_345316734.1">
    <property type="nucleotide sequence ID" value="NZ_BAABLF010000011.1"/>
</dbReference>
<gene>
    <name evidence="16" type="ORF">GCM10025772_18080</name>
</gene>
<dbReference type="InterPro" id="IPR000531">
    <property type="entry name" value="Beta-barrel_TonB"/>
</dbReference>
<evidence type="ECO:0000259" key="15">
    <source>
        <dbReference type="Pfam" id="PF07715"/>
    </source>
</evidence>
<organism evidence="16 17">
    <name type="scientific">Ferrimonas gelatinilytica</name>
    <dbReference type="NCBI Taxonomy" id="1255257"/>
    <lineage>
        <taxon>Bacteria</taxon>
        <taxon>Pseudomonadati</taxon>
        <taxon>Pseudomonadota</taxon>
        <taxon>Gammaproteobacteria</taxon>
        <taxon>Alteromonadales</taxon>
        <taxon>Ferrimonadaceae</taxon>
        <taxon>Ferrimonas</taxon>
    </lineage>
</organism>
<keyword evidence="17" id="KW-1185">Reference proteome</keyword>
<accession>A0ABP9S4W4</accession>
<evidence type="ECO:0000256" key="10">
    <source>
        <dbReference type="ARBA" id="ARBA00023237"/>
    </source>
</evidence>
<feature type="domain" description="TonB-dependent receptor plug" evidence="15">
    <location>
        <begin position="49"/>
        <end position="156"/>
    </location>
</feature>
<evidence type="ECO:0000313" key="17">
    <source>
        <dbReference type="Proteomes" id="UP001501600"/>
    </source>
</evidence>
<dbReference type="PANTHER" id="PTHR32552:SF81">
    <property type="entry name" value="TONB-DEPENDENT OUTER MEMBRANE RECEPTOR"/>
    <property type="match status" value="1"/>
</dbReference>
<keyword evidence="16" id="KW-0675">Receptor</keyword>
<evidence type="ECO:0000256" key="8">
    <source>
        <dbReference type="ARBA" id="ARBA00023077"/>
    </source>
</evidence>
<evidence type="ECO:0000256" key="13">
    <source>
        <dbReference type="SAM" id="SignalP"/>
    </source>
</evidence>
<keyword evidence="2 11" id="KW-0813">Transport</keyword>
<dbReference type="InterPro" id="IPR036942">
    <property type="entry name" value="Beta-barrel_TonB_sf"/>
</dbReference>
<dbReference type="CDD" id="cd01347">
    <property type="entry name" value="ligand_gated_channel"/>
    <property type="match status" value="1"/>
</dbReference>
<dbReference type="Gene3D" id="2.40.170.20">
    <property type="entry name" value="TonB-dependent receptor, beta-barrel domain"/>
    <property type="match status" value="1"/>
</dbReference>
<comment type="subcellular location">
    <subcellularLocation>
        <location evidence="1 11">Cell outer membrane</location>
        <topology evidence="1 11">Multi-pass membrane protein</topology>
    </subcellularLocation>
</comment>
<dbReference type="Pfam" id="PF00593">
    <property type="entry name" value="TonB_dep_Rec_b-barrel"/>
    <property type="match status" value="1"/>
</dbReference>
<dbReference type="EMBL" id="BAABLF010000011">
    <property type="protein sequence ID" value="GAA5191409.1"/>
    <property type="molecule type" value="Genomic_DNA"/>
</dbReference>
<proteinExistence type="inferred from homology"/>
<keyword evidence="3 11" id="KW-1134">Transmembrane beta strand</keyword>
<evidence type="ECO:0000256" key="6">
    <source>
        <dbReference type="ARBA" id="ARBA00023004"/>
    </source>
</evidence>
<keyword evidence="9 11" id="KW-0472">Membrane</keyword>
<keyword evidence="7" id="KW-0406">Ion transport</keyword>
<dbReference type="Pfam" id="PF07715">
    <property type="entry name" value="Plug"/>
    <property type="match status" value="1"/>
</dbReference>
<keyword evidence="10 11" id="KW-0998">Cell outer membrane</keyword>
<evidence type="ECO:0000256" key="12">
    <source>
        <dbReference type="RuleBase" id="RU003357"/>
    </source>
</evidence>
<sequence length="723" mass="79780">MRIHILAAQIAAALTGISAVQAAETPDAGASNKSIEVIQVTSQKRVQNQQEVPIAITALSEADIERIGATEVKDIQYATPNLVIGGLNPLQQVFGIRGISDRGRNPGYDQRVGVYVDGVWVGKSAASNQSALDVQTMEVLRGPQGTLFGKNTVAGAINITTLEPTEDFSGHVQAEVGNYNKARVKAAVNGGLTDSLAGKISLSYDTRDGYVDNVSSLGNDKYNDKDEFAGRAQLLWQGNATRVKFTLDHLQNEFTDVAAGEWVDDPIAPDPYEVNINGKQEYDIKGVGGASVNINHTLDSGFDLTSITAYRYEDWSYEDFDDDYTPIALGRTDEFADADHVTQEFRVASPVGDRFDYVLGLYYLNQNIDGGGDATLNLDVFSGGMVPITDYGLGYRAVVDVESYAAFGHANIKLAEKWQLTAGLRYTYEEKAIDFSITDPFLIFFANDSTSKKRDSDDWSPKASINWFVAEDVMLYGGYSRAFKSGGFNADFIADLDGLEFDDEQVDAYELGMKSSWLDNSLRFNLALFRSEHSDFQVQAQTPLPTGDGSILTVSNAADLTSQGLELEIHWRITENFTLWGGYGYTDASFDSFKDCSYSDGLGDCSGNRPAEAPENTFNLAFEYIQPISSGELFVDANYFWRDEMYSNPNNEEGFKNDDLSELGGRFGWRSSEGQWQVYAWGKNLTDETTQIYNSVSFLGANRAVYNAPRMYGVTFRYNFGFF</sequence>
<protein>
    <submittedName>
        <fullName evidence="16">TonB-dependent receptor</fullName>
    </submittedName>
</protein>
<feature type="chain" id="PRO_5046769682" evidence="13">
    <location>
        <begin position="23"/>
        <end position="723"/>
    </location>
</feature>
<evidence type="ECO:0000256" key="7">
    <source>
        <dbReference type="ARBA" id="ARBA00023065"/>
    </source>
</evidence>
<evidence type="ECO:0000259" key="14">
    <source>
        <dbReference type="Pfam" id="PF00593"/>
    </source>
</evidence>
<evidence type="ECO:0000256" key="5">
    <source>
        <dbReference type="ARBA" id="ARBA00022692"/>
    </source>
</evidence>
<name>A0ABP9S4W4_9GAMM</name>
<reference evidence="17" key="1">
    <citation type="journal article" date="2019" name="Int. J. Syst. Evol. Microbiol.">
        <title>The Global Catalogue of Microorganisms (GCM) 10K type strain sequencing project: providing services to taxonomists for standard genome sequencing and annotation.</title>
        <authorList>
            <consortium name="The Broad Institute Genomics Platform"/>
            <consortium name="The Broad Institute Genome Sequencing Center for Infectious Disease"/>
            <person name="Wu L."/>
            <person name="Ma J."/>
        </authorList>
    </citation>
    <scope>NUCLEOTIDE SEQUENCE [LARGE SCALE GENOMIC DNA]</scope>
    <source>
        <strain evidence="17">JCM 18720</strain>
    </source>
</reference>
<dbReference type="SUPFAM" id="SSF56935">
    <property type="entry name" value="Porins"/>
    <property type="match status" value="1"/>
</dbReference>
<keyword evidence="8 12" id="KW-0798">TonB box</keyword>
<evidence type="ECO:0000256" key="4">
    <source>
        <dbReference type="ARBA" id="ARBA00022496"/>
    </source>
</evidence>
<feature type="domain" description="TonB-dependent receptor-like beta-barrel" evidence="14">
    <location>
        <begin position="277"/>
        <end position="685"/>
    </location>
</feature>
<evidence type="ECO:0000256" key="1">
    <source>
        <dbReference type="ARBA" id="ARBA00004571"/>
    </source>
</evidence>
<keyword evidence="4" id="KW-0410">Iron transport</keyword>
<evidence type="ECO:0000256" key="3">
    <source>
        <dbReference type="ARBA" id="ARBA00022452"/>
    </source>
</evidence>
<keyword evidence="13" id="KW-0732">Signal</keyword>
<dbReference type="InterPro" id="IPR039426">
    <property type="entry name" value="TonB-dep_rcpt-like"/>
</dbReference>
<dbReference type="Proteomes" id="UP001501600">
    <property type="component" value="Unassembled WGS sequence"/>
</dbReference>
<evidence type="ECO:0000313" key="16">
    <source>
        <dbReference type="EMBL" id="GAA5191409.1"/>
    </source>
</evidence>
<evidence type="ECO:0000256" key="11">
    <source>
        <dbReference type="PROSITE-ProRule" id="PRU01360"/>
    </source>
</evidence>
<comment type="caution">
    <text evidence="16">The sequence shown here is derived from an EMBL/GenBank/DDBJ whole genome shotgun (WGS) entry which is preliminary data.</text>
</comment>
<dbReference type="PROSITE" id="PS52016">
    <property type="entry name" value="TONB_DEPENDENT_REC_3"/>
    <property type="match status" value="1"/>
</dbReference>
<feature type="signal peptide" evidence="13">
    <location>
        <begin position="1"/>
        <end position="22"/>
    </location>
</feature>
<comment type="similarity">
    <text evidence="11 12">Belongs to the TonB-dependent receptor family.</text>
</comment>
<evidence type="ECO:0000256" key="9">
    <source>
        <dbReference type="ARBA" id="ARBA00023136"/>
    </source>
</evidence>
<dbReference type="InterPro" id="IPR012910">
    <property type="entry name" value="Plug_dom"/>
</dbReference>
<keyword evidence="6" id="KW-0408">Iron</keyword>
<dbReference type="PANTHER" id="PTHR32552">
    <property type="entry name" value="FERRICHROME IRON RECEPTOR-RELATED"/>
    <property type="match status" value="1"/>
</dbReference>